<gene>
    <name evidence="5" type="ORF">MKW98_013959</name>
</gene>
<dbReference type="InterPro" id="IPR006913">
    <property type="entry name" value="CENP-V/GFA"/>
</dbReference>
<dbReference type="AlphaFoldDB" id="A0AAD4SIK3"/>
<dbReference type="Gene3D" id="2.170.150.70">
    <property type="match status" value="1"/>
</dbReference>
<evidence type="ECO:0000256" key="1">
    <source>
        <dbReference type="ARBA" id="ARBA00005495"/>
    </source>
</evidence>
<proteinExistence type="inferred from homology"/>
<dbReference type="Pfam" id="PF04828">
    <property type="entry name" value="GFA"/>
    <property type="match status" value="1"/>
</dbReference>
<dbReference type="InterPro" id="IPR052355">
    <property type="entry name" value="CENP-V-like"/>
</dbReference>
<dbReference type="SUPFAM" id="SSF51316">
    <property type="entry name" value="Mss4-like"/>
    <property type="match status" value="1"/>
</dbReference>
<evidence type="ECO:0000259" key="4">
    <source>
        <dbReference type="PROSITE" id="PS51891"/>
    </source>
</evidence>
<evidence type="ECO:0000313" key="5">
    <source>
        <dbReference type="EMBL" id="KAI3909542.1"/>
    </source>
</evidence>
<comment type="similarity">
    <text evidence="1">Belongs to the Gfa family.</text>
</comment>
<keyword evidence="6" id="KW-1185">Reference proteome</keyword>
<dbReference type="GO" id="GO:0016846">
    <property type="term" value="F:carbon-sulfur lyase activity"/>
    <property type="evidence" value="ECO:0007669"/>
    <property type="project" value="InterPro"/>
</dbReference>
<reference evidence="5" key="1">
    <citation type="submission" date="2022-04" db="EMBL/GenBank/DDBJ databases">
        <title>A functionally conserved STORR gene fusion in Papaver species that diverged 16.8 million years ago.</title>
        <authorList>
            <person name="Catania T."/>
        </authorList>
    </citation>
    <scope>NUCLEOTIDE SEQUENCE</scope>
    <source>
        <strain evidence="5">S-188037</strain>
    </source>
</reference>
<keyword evidence="2" id="KW-0479">Metal-binding</keyword>
<dbReference type="InterPro" id="IPR011057">
    <property type="entry name" value="Mss4-like_sf"/>
</dbReference>
<dbReference type="GO" id="GO:0046872">
    <property type="term" value="F:metal ion binding"/>
    <property type="evidence" value="ECO:0007669"/>
    <property type="project" value="UniProtKB-KW"/>
</dbReference>
<evidence type="ECO:0000256" key="2">
    <source>
        <dbReference type="ARBA" id="ARBA00022723"/>
    </source>
</evidence>
<dbReference type="Proteomes" id="UP001202328">
    <property type="component" value="Unassembled WGS sequence"/>
</dbReference>
<dbReference type="PROSITE" id="PS51891">
    <property type="entry name" value="CENP_V_GFA"/>
    <property type="match status" value="1"/>
</dbReference>
<dbReference type="EMBL" id="JAJJMB010010315">
    <property type="protein sequence ID" value="KAI3909542.1"/>
    <property type="molecule type" value="Genomic_DNA"/>
</dbReference>
<evidence type="ECO:0000313" key="6">
    <source>
        <dbReference type="Proteomes" id="UP001202328"/>
    </source>
</evidence>
<sequence>MSKGGCHCGKVRWEAKGPSNVNATKCNCSNCSMRGNINFTIPSKNFKLLETSQDFITTYTFGTHTAKHTFCKVCGITSFYVPRFDPDGVALIVNCVDPGTLKHIEVKHVDGKNWEKIFGDGAHQEVKH</sequence>
<keyword evidence="3" id="KW-0862">Zinc</keyword>
<accession>A0AAD4SIK3</accession>
<protein>
    <recommendedName>
        <fullName evidence="4">CENP-V/GFA domain-containing protein</fullName>
    </recommendedName>
</protein>
<dbReference type="PANTHER" id="PTHR28620:SF1">
    <property type="entry name" value="CENP-V_GFA DOMAIN-CONTAINING PROTEIN"/>
    <property type="match status" value="1"/>
</dbReference>
<evidence type="ECO:0000256" key="3">
    <source>
        <dbReference type="ARBA" id="ARBA00022833"/>
    </source>
</evidence>
<comment type="caution">
    <text evidence="5">The sequence shown here is derived from an EMBL/GenBank/DDBJ whole genome shotgun (WGS) entry which is preliminary data.</text>
</comment>
<organism evidence="5 6">
    <name type="scientific">Papaver atlanticum</name>
    <dbReference type="NCBI Taxonomy" id="357466"/>
    <lineage>
        <taxon>Eukaryota</taxon>
        <taxon>Viridiplantae</taxon>
        <taxon>Streptophyta</taxon>
        <taxon>Embryophyta</taxon>
        <taxon>Tracheophyta</taxon>
        <taxon>Spermatophyta</taxon>
        <taxon>Magnoliopsida</taxon>
        <taxon>Ranunculales</taxon>
        <taxon>Papaveraceae</taxon>
        <taxon>Papaveroideae</taxon>
        <taxon>Papaver</taxon>
    </lineage>
</organism>
<name>A0AAD4SIK3_9MAGN</name>
<feature type="domain" description="CENP-V/GFA" evidence="4">
    <location>
        <begin position="2"/>
        <end position="115"/>
    </location>
</feature>
<dbReference type="PANTHER" id="PTHR28620">
    <property type="entry name" value="CENTROMERE PROTEIN V"/>
    <property type="match status" value="1"/>
</dbReference>